<dbReference type="Pfam" id="PF08281">
    <property type="entry name" value="Sigma70_r4_2"/>
    <property type="match status" value="1"/>
</dbReference>
<dbReference type="InterPro" id="IPR013325">
    <property type="entry name" value="RNA_pol_sigma_r2"/>
</dbReference>
<dbReference type="InterPro" id="IPR036388">
    <property type="entry name" value="WH-like_DNA-bd_sf"/>
</dbReference>
<dbReference type="InterPro" id="IPR014284">
    <property type="entry name" value="RNA_pol_sigma-70_dom"/>
</dbReference>
<dbReference type="PANTHER" id="PTHR43133:SF62">
    <property type="entry name" value="RNA POLYMERASE SIGMA FACTOR SIGZ"/>
    <property type="match status" value="1"/>
</dbReference>
<dbReference type="EMBL" id="BAABDF010000001">
    <property type="protein sequence ID" value="GAA3852965.1"/>
    <property type="molecule type" value="Genomic_DNA"/>
</dbReference>
<accession>A0ABP7JSK9</accession>
<dbReference type="Gene3D" id="1.10.1740.10">
    <property type="match status" value="1"/>
</dbReference>
<sequence length="186" mass="20987">MQDGQPIAYSAQTTWMLAVRDHRDKAAFACLFDHFGPRLRGMLMRSGVSAAQAEDIVQDVMLSVWRKAASFNPERADVAGWVFQIARNRKIDIIRRERRPVPEDLSEPTVDEADGEQIVALEQEAAKLRRALSALSPEQRSVVERAYMGDLTHAEIQAETGLPLGTIKSRIRLGIERLRHELKGDR</sequence>
<dbReference type="CDD" id="cd06171">
    <property type="entry name" value="Sigma70_r4"/>
    <property type="match status" value="1"/>
</dbReference>
<dbReference type="NCBIfam" id="TIGR02937">
    <property type="entry name" value="sigma70-ECF"/>
    <property type="match status" value="1"/>
</dbReference>
<protein>
    <submittedName>
        <fullName evidence="7">RNA polymerase sigma factor RpoE</fullName>
    </submittedName>
</protein>
<dbReference type="Pfam" id="PF04542">
    <property type="entry name" value="Sigma70_r2"/>
    <property type="match status" value="1"/>
</dbReference>
<dbReference type="InterPro" id="IPR013324">
    <property type="entry name" value="RNA_pol_sigma_r3/r4-like"/>
</dbReference>
<evidence type="ECO:0000259" key="6">
    <source>
        <dbReference type="Pfam" id="PF08281"/>
    </source>
</evidence>
<dbReference type="Proteomes" id="UP001399917">
    <property type="component" value="Unassembled WGS sequence"/>
</dbReference>
<dbReference type="InterPro" id="IPR013249">
    <property type="entry name" value="RNA_pol_sigma70_r4_t2"/>
</dbReference>
<evidence type="ECO:0000256" key="1">
    <source>
        <dbReference type="ARBA" id="ARBA00010641"/>
    </source>
</evidence>
<dbReference type="InterPro" id="IPR039425">
    <property type="entry name" value="RNA_pol_sigma-70-like"/>
</dbReference>
<comment type="caution">
    <text evidence="7">The sequence shown here is derived from an EMBL/GenBank/DDBJ whole genome shotgun (WGS) entry which is preliminary data.</text>
</comment>
<keyword evidence="3" id="KW-0731">Sigma factor</keyword>
<gene>
    <name evidence="7" type="primary">rpoE</name>
    <name evidence="7" type="ORF">GCM10022404_00410</name>
</gene>
<name>A0ABP7JSK9_9RHOB</name>
<dbReference type="Gene3D" id="1.10.10.10">
    <property type="entry name" value="Winged helix-like DNA-binding domain superfamily/Winged helix DNA-binding domain"/>
    <property type="match status" value="1"/>
</dbReference>
<feature type="domain" description="RNA polymerase sigma factor 70 region 4 type 2" evidence="6">
    <location>
        <begin position="127"/>
        <end position="178"/>
    </location>
</feature>
<keyword evidence="2" id="KW-0805">Transcription regulation</keyword>
<evidence type="ECO:0000256" key="2">
    <source>
        <dbReference type="ARBA" id="ARBA00023015"/>
    </source>
</evidence>
<feature type="domain" description="RNA polymerase sigma-70 region 2" evidence="5">
    <location>
        <begin position="31"/>
        <end position="99"/>
    </location>
</feature>
<dbReference type="InterPro" id="IPR007627">
    <property type="entry name" value="RNA_pol_sigma70_r2"/>
</dbReference>
<organism evidence="7 8">
    <name type="scientific">Celeribacter arenosi</name>
    <dbReference type="NCBI Taxonomy" id="792649"/>
    <lineage>
        <taxon>Bacteria</taxon>
        <taxon>Pseudomonadati</taxon>
        <taxon>Pseudomonadota</taxon>
        <taxon>Alphaproteobacteria</taxon>
        <taxon>Rhodobacterales</taxon>
        <taxon>Roseobacteraceae</taxon>
        <taxon>Celeribacter</taxon>
    </lineage>
</organism>
<evidence type="ECO:0000256" key="3">
    <source>
        <dbReference type="ARBA" id="ARBA00023082"/>
    </source>
</evidence>
<comment type="similarity">
    <text evidence="1">Belongs to the sigma-70 factor family. ECF subfamily.</text>
</comment>
<keyword evidence="4" id="KW-0804">Transcription</keyword>
<evidence type="ECO:0000313" key="8">
    <source>
        <dbReference type="Proteomes" id="UP001399917"/>
    </source>
</evidence>
<proteinExistence type="inferred from homology"/>
<reference evidence="8" key="1">
    <citation type="journal article" date="2019" name="Int. J. Syst. Evol. Microbiol.">
        <title>The Global Catalogue of Microorganisms (GCM) 10K type strain sequencing project: providing services to taxonomists for standard genome sequencing and annotation.</title>
        <authorList>
            <consortium name="The Broad Institute Genomics Platform"/>
            <consortium name="The Broad Institute Genome Sequencing Center for Infectious Disease"/>
            <person name="Wu L."/>
            <person name="Ma J."/>
        </authorList>
    </citation>
    <scope>NUCLEOTIDE SEQUENCE [LARGE SCALE GENOMIC DNA]</scope>
    <source>
        <strain evidence="8">JCM 17190</strain>
    </source>
</reference>
<evidence type="ECO:0000256" key="4">
    <source>
        <dbReference type="ARBA" id="ARBA00023163"/>
    </source>
</evidence>
<dbReference type="PANTHER" id="PTHR43133">
    <property type="entry name" value="RNA POLYMERASE ECF-TYPE SIGMA FACTO"/>
    <property type="match status" value="1"/>
</dbReference>
<dbReference type="SUPFAM" id="SSF88659">
    <property type="entry name" value="Sigma3 and sigma4 domains of RNA polymerase sigma factors"/>
    <property type="match status" value="1"/>
</dbReference>
<dbReference type="SUPFAM" id="SSF88946">
    <property type="entry name" value="Sigma2 domain of RNA polymerase sigma factors"/>
    <property type="match status" value="1"/>
</dbReference>
<evidence type="ECO:0000313" key="7">
    <source>
        <dbReference type="EMBL" id="GAA3852965.1"/>
    </source>
</evidence>
<keyword evidence="8" id="KW-1185">Reference proteome</keyword>
<evidence type="ECO:0000259" key="5">
    <source>
        <dbReference type="Pfam" id="PF04542"/>
    </source>
</evidence>